<reference evidence="6 7" key="1">
    <citation type="submission" date="2019-06" db="EMBL/GenBank/DDBJ databases">
        <title>Nitrosomonas stercoris KYUHI-S whole genome shotgun sequence.</title>
        <authorList>
            <person name="Nakagawa T."/>
            <person name="Tsuchiya Y."/>
            <person name="Takahashi R."/>
        </authorList>
    </citation>
    <scope>NUCLEOTIDE SEQUENCE [LARGE SCALE GENOMIC DNA]</scope>
    <source>
        <strain evidence="6 7">KYUHI-S</strain>
    </source>
</reference>
<dbReference type="KEGG" id="nst:Nstercoris_01079"/>
<dbReference type="InterPro" id="IPR002130">
    <property type="entry name" value="Cyclophilin-type_PPIase_dom"/>
</dbReference>
<dbReference type="GO" id="GO:0006457">
    <property type="term" value="P:protein folding"/>
    <property type="evidence" value="ECO:0007669"/>
    <property type="project" value="InterPro"/>
</dbReference>
<dbReference type="GO" id="GO:0003755">
    <property type="term" value="F:peptidyl-prolyl cis-trans isomerase activity"/>
    <property type="evidence" value="ECO:0007669"/>
    <property type="project" value="UniProtKB-UniRule"/>
</dbReference>
<dbReference type="InterPro" id="IPR029000">
    <property type="entry name" value="Cyclophilin-like_dom_sf"/>
</dbReference>
<keyword evidence="7" id="KW-1185">Reference proteome</keyword>
<dbReference type="PANTHER" id="PTHR43246">
    <property type="entry name" value="PEPTIDYL-PROLYL CIS-TRANS ISOMERASE CYP38, CHLOROPLASTIC"/>
    <property type="match status" value="1"/>
</dbReference>
<evidence type="ECO:0000256" key="2">
    <source>
        <dbReference type="ARBA" id="ARBA00023110"/>
    </source>
</evidence>
<evidence type="ECO:0000256" key="3">
    <source>
        <dbReference type="ARBA" id="ARBA00023235"/>
    </source>
</evidence>
<dbReference type="Proteomes" id="UP000316473">
    <property type="component" value="Chromosome"/>
</dbReference>
<dbReference type="Gene3D" id="2.40.100.10">
    <property type="entry name" value="Cyclophilin-like"/>
    <property type="match status" value="1"/>
</dbReference>
<dbReference type="EC" id="5.2.1.8" evidence="4"/>
<dbReference type="AlphaFoldDB" id="A0A4Y1YLC3"/>
<keyword evidence="3 4" id="KW-0413">Isomerase</keyword>
<keyword evidence="2 4" id="KW-0697">Rotamase</keyword>
<dbReference type="EMBL" id="AP019755">
    <property type="protein sequence ID" value="BBL34834.1"/>
    <property type="molecule type" value="Genomic_DNA"/>
</dbReference>
<dbReference type="PROSITE" id="PS00170">
    <property type="entry name" value="CSA_PPIASE_1"/>
    <property type="match status" value="1"/>
</dbReference>
<dbReference type="PROSITE" id="PS50072">
    <property type="entry name" value="CSA_PPIASE_2"/>
    <property type="match status" value="1"/>
</dbReference>
<feature type="chain" id="PRO_5021510213" description="Peptidyl-prolyl cis-trans isomerase" evidence="4">
    <location>
        <begin position="36"/>
        <end position="210"/>
    </location>
</feature>
<evidence type="ECO:0000256" key="4">
    <source>
        <dbReference type="RuleBase" id="RU363019"/>
    </source>
</evidence>
<evidence type="ECO:0000256" key="1">
    <source>
        <dbReference type="ARBA" id="ARBA00007365"/>
    </source>
</evidence>
<accession>A0A4Y1YLC3</accession>
<gene>
    <name evidence="6" type="ORF">Nstercoris_01079</name>
</gene>
<dbReference type="InterPro" id="IPR020892">
    <property type="entry name" value="Cyclophilin-type_PPIase_CS"/>
</dbReference>
<proteinExistence type="inferred from homology"/>
<organism evidence="6 7">
    <name type="scientific">Nitrosomonas stercoris</name>
    <dbReference type="NCBI Taxonomy" id="1444684"/>
    <lineage>
        <taxon>Bacteria</taxon>
        <taxon>Pseudomonadati</taxon>
        <taxon>Pseudomonadota</taxon>
        <taxon>Betaproteobacteria</taxon>
        <taxon>Nitrosomonadales</taxon>
        <taxon>Nitrosomonadaceae</taxon>
        <taxon>Nitrosomonas</taxon>
    </lineage>
</organism>
<dbReference type="InterPro" id="IPR044665">
    <property type="entry name" value="E_coli_cyclophilin_A-like"/>
</dbReference>
<feature type="domain" description="PPIase cyclophilin-type" evidence="5">
    <location>
        <begin position="47"/>
        <end position="201"/>
    </location>
</feature>
<dbReference type="PRINTS" id="PR00153">
    <property type="entry name" value="CSAPPISMRASE"/>
</dbReference>
<comment type="function">
    <text evidence="4">PPIases accelerate the folding of proteins. It catalyzes the cis-trans isomerization of proline imidic peptide bonds in oligopeptides.</text>
</comment>
<keyword evidence="4" id="KW-0732">Signal</keyword>
<feature type="signal peptide" evidence="4">
    <location>
        <begin position="1"/>
        <end position="35"/>
    </location>
</feature>
<evidence type="ECO:0000313" key="7">
    <source>
        <dbReference type="Proteomes" id="UP000316473"/>
    </source>
</evidence>
<sequence length="210" mass="22670">MMILSFVGRIAHSAKLVTVAGFSSMLLFAIPAVFAANPTVEIKTNQGTIQVELYAEQAPKTVENFLSYVNEGYYDGTIFHRVIANFMIQGGGFDQNYTQKPTRDPVENEAANGLRNAIGTIAMARTNDPHSATSQFFINVANNNFLNYSAATAQGYGYTVFGKVIAGMEVVNDIAHVATGANGPFNRDVPQEMVIIENIKVLPAAASQNP</sequence>
<evidence type="ECO:0000259" key="5">
    <source>
        <dbReference type="PROSITE" id="PS50072"/>
    </source>
</evidence>
<protein>
    <recommendedName>
        <fullName evidence="4">Peptidyl-prolyl cis-trans isomerase</fullName>
        <shortName evidence="4">PPIase</shortName>
        <ecNumber evidence="4">5.2.1.8</ecNumber>
    </recommendedName>
</protein>
<name>A0A4Y1YLC3_9PROT</name>
<comment type="catalytic activity">
    <reaction evidence="4">
        <text>[protein]-peptidylproline (omega=180) = [protein]-peptidylproline (omega=0)</text>
        <dbReference type="Rhea" id="RHEA:16237"/>
        <dbReference type="Rhea" id="RHEA-COMP:10747"/>
        <dbReference type="Rhea" id="RHEA-COMP:10748"/>
        <dbReference type="ChEBI" id="CHEBI:83833"/>
        <dbReference type="ChEBI" id="CHEBI:83834"/>
        <dbReference type="EC" id="5.2.1.8"/>
    </reaction>
</comment>
<dbReference type="SUPFAM" id="SSF50891">
    <property type="entry name" value="Cyclophilin-like"/>
    <property type="match status" value="1"/>
</dbReference>
<dbReference type="Pfam" id="PF00160">
    <property type="entry name" value="Pro_isomerase"/>
    <property type="match status" value="1"/>
</dbReference>
<comment type="similarity">
    <text evidence="1 4">Belongs to the cyclophilin-type PPIase family.</text>
</comment>
<evidence type="ECO:0000313" key="6">
    <source>
        <dbReference type="EMBL" id="BBL34834.1"/>
    </source>
</evidence>